<dbReference type="EMBL" id="CP014854">
    <property type="protein sequence ID" value="ASI99335.1"/>
    <property type="molecule type" value="Genomic_DNA"/>
</dbReference>
<dbReference type="InterPro" id="IPR028098">
    <property type="entry name" value="Glyco_trans_4-like_N"/>
</dbReference>
<evidence type="ECO:0000313" key="4">
    <source>
        <dbReference type="Proteomes" id="UP000197156"/>
    </source>
</evidence>
<dbReference type="KEGG" id="tce:A3L02_07085"/>
<dbReference type="PANTHER" id="PTHR45947">
    <property type="entry name" value="SULFOQUINOVOSYL TRANSFERASE SQD2"/>
    <property type="match status" value="1"/>
</dbReference>
<feature type="domain" description="Glycosyl transferase family 1" evidence="1">
    <location>
        <begin position="200"/>
        <end position="368"/>
    </location>
</feature>
<dbReference type="GeneID" id="33324511"/>
<evidence type="ECO:0000259" key="2">
    <source>
        <dbReference type="Pfam" id="PF13439"/>
    </source>
</evidence>
<evidence type="ECO:0000313" key="3">
    <source>
        <dbReference type="EMBL" id="ASI99335.1"/>
    </source>
</evidence>
<name>A0A218P336_THECE</name>
<protein>
    <submittedName>
        <fullName evidence="3">Glycosyl transferase family 1</fullName>
    </submittedName>
</protein>
<feature type="domain" description="Glycosyltransferase subfamily 4-like N-terminal" evidence="2">
    <location>
        <begin position="26"/>
        <end position="192"/>
    </location>
</feature>
<dbReference type="Pfam" id="PF13439">
    <property type="entry name" value="Glyco_transf_4"/>
    <property type="match status" value="1"/>
</dbReference>
<dbReference type="RefSeq" id="WP_088863268.1">
    <property type="nucleotide sequence ID" value="NZ_CP014854.1"/>
</dbReference>
<dbReference type="AlphaFoldDB" id="A0A218P336"/>
<evidence type="ECO:0000259" key="1">
    <source>
        <dbReference type="Pfam" id="PF00534"/>
    </source>
</evidence>
<dbReference type="InterPro" id="IPR001296">
    <property type="entry name" value="Glyco_trans_1"/>
</dbReference>
<dbReference type="GO" id="GO:0016757">
    <property type="term" value="F:glycosyltransferase activity"/>
    <property type="evidence" value="ECO:0007669"/>
    <property type="project" value="InterPro"/>
</dbReference>
<proteinExistence type="predicted"/>
<dbReference type="CDD" id="cd03798">
    <property type="entry name" value="GT4_WlbH-like"/>
    <property type="match status" value="1"/>
</dbReference>
<dbReference type="OrthoDB" id="132546at2157"/>
<gene>
    <name evidence="3" type="ORF">A3L02_07085</name>
</gene>
<dbReference type="SUPFAM" id="SSF53756">
    <property type="entry name" value="UDP-Glycosyltransferase/glycogen phosphorylase"/>
    <property type="match status" value="1"/>
</dbReference>
<keyword evidence="4" id="KW-1185">Reference proteome</keyword>
<dbReference type="PANTHER" id="PTHR45947:SF3">
    <property type="entry name" value="SULFOQUINOVOSYL TRANSFERASE SQD2"/>
    <property type="match status" value="1"/>
</dbReference>
<sequence length="389" mass="44460">MEFKDKNLLIITNSYPNKDNSHYGGIFVKEQVRYLKDYFNEVYVISPQPWGVHRDLQNYVHDGVRVFFPRFFHLPVKHFRKRLGDNSFKAVLKVINREGLEFDLIHAHFTWPSGYAGAKLKERFGVPLVITAHGYDVYDVPFRGKSWFDKIKFALDSADHIITVSKSNFQVLTEKLDVPIGKLSVISNGFDSKLFRPMDKFEARLKLGIPQDKKVLLNVANLVPVKGQKYLIESMKKIARVEDNVVLYIIGNGPLRKELETQIRRLNLEGTVRIVGARPHSEIPLWMNAANLFVLPSLSEGNPTVMFEALGVGLPFVGTAVGGVPEIITSEDYGLLCPPKDPECLAEKILIALEKDWDREKIRKYAERFTWDSIVKKVLGVYSEVLDQR</sequence>
<organism evidence="3 4">
    <name type="scientific">Thermococcus celer Vu 13 = JCM 8558</name>
    <dbReference type="NCBI Taxonomy" id="1293037"/>
    <lineage>
        <taxon>Archaea</taxon>
        <taxon>Methanobacteriati</taxon>
        <taxon>Methanobacteriota</taxon>
        <taxon>Thermococci</taxon>
        <taxon>Thermococcales</taxon>
        <taxon>Thermococcaceae</taxon>
        <taxon>Thermococcus</taxon>
    </lineage>
</organism>
<keyword evidence="3" id="KW-0808">Transferase</keyword>
<dbReference type="Proteomes" id="UP000197156">
    <property type="component" value="Chromosome"/>
</dbReference>
<dbReference type="Pfam" id="PF00534">
    <property type="entry name" value="Glycos_transf_1"/>
    <property type="match status" value="1"/>
</dbReference>
<accession>A0A218P336</accession>
<reference evidence="3 4" key="1">
    <citation type="submission" date="2016-03" db="EMBL/GenBank/DDBJ databases">
        <title>Complete genome sequence of Thermococcus celer.</title>
        <authorList>
            <person name="Oger P.M."/>
        </authorList>
    </citation>
    <scope>NUCLEOTIDE SEQUENCE [LARGE SCALE GENOMIC DNA]</scope>
    <source>
        <strain evidence="3 4">Vu 13</strain>
    </source>
</reference>
<dbReference type="Gene3D" id="3.40.50.2000">
    <property type="entry name" value="Glycogen Phosphorylase B"/>
    <property type="match status" value="2"/>
</dbReference>
<dbReference type="InterPro" id="IPR050194">
    <property type="entry name" value="Glycosyltransferase_grp1"/>
</dbReference>